<feature type="non-terminal residue" evidence="3">
    <location>
        <position position="1"/>
    </location>
</feature>
<proteinExistence type="predicted"/>
<feature type="signal peptide" evidence="1">
    <location>
        <begin position="1"/>
        <end position="20"/>
    </location>
</feature>
<comment type="caution">
    <text evidence="3">The sequence shown here is derived from an EMBL/GenBank/DDBJ whole genome shotgun (WGS) entry which is preliminary data.</text>
</comment>
<dbReference type="PANTHER" id="PTHR11559">
    <property type="entry name" value="CARBOXYLESTERASE"/>
    <property type="match status" value="1"/>
</dbReference>
<gene>
    <name evidence="3" type="ORF">HK100_004194</name>
</gene>
<evidence type="ECO:0000259" key="2">
    <source>
        <dbReference type="Pfam" id="PF00135"/>
    </source>
</evidence>
<dbReference type="SUPFAM" id="SSF53474">
    <property type="entry name" value="alpha/beta-Hydrolases"/>
    <property type="match status" value="1"/>
</dbReference>
<keyword evidence="1" id="KW-0732">Signal</keyword>
<dbReference type="InterPro" id="IPR019819">
    <property type="entry name" value="Carboxylesterase_B_CS"/>
</dbReference>
<sequence length="191" mass="20075">MKVDCLVLVMLAVATVNVSGQSVSLDYGTFVGATASGVTSFLGIPYAAAPIGDLRFKPPQAPSTISGITHATSFSDACIPDTGIASGFSEDCLYLNVYAPSDASSSNTYPVVVWVFGGSFNSGSANLPEYDGTSFIHAMPTKAVVVTFNYRLAYFGFLASADLKEEGSLNAGLLDQAAVFKWTRKYIDSFG</sequence>
<dbReference type="AlphaFoldDB" id="A0AAD5XA15"/>
<protein>
    <recommendedName>
        <fullName evidence="2">Carboxylesterase type B domain-containing protein</fullName>
    </recommendedName>
</protein>
<evidence type="ECO:0000313" key="3">
    <source>
        <dbReference type="EMBL" id="KAJ3103507.1"/>
    </source>
</evidence>
<dbReference type="InterPro" id="IPR029058">
    <property type="entry name" value="AB_hydrolase_fold"/>
</dbReference>
<dbReference type="Pfam" id="PF00135">
    <property type="entry name" value="COesterase"/>
    <property type="match status" value="1"/>
</dbReference>
<name>A0AAD5XA15_9FUNG</name>
<feature type="domain" description="Carboxylesterase type B" evidence="2">
    <location>
        <begin position="21"/>
        <end position="191"/>
    </location>
</feature>
<keyword evidence="4" id="KW-1185">Reference proteome</keyword>
<feature type="chain" id="PRO_5041921052" description="Carboxylesterase type B domain-containing protein" evidence="1">
    <location>
        <begin position="21"/>
        <end position="191"/>
    </location>
</feature>
<reference evidence="3" key="1">
    <citation type="submission" date="2020-05" db="EMBL/GenBank/DDBJ databases">
        <title>Phylogenomic resolution of chytrid fungi.</title>
        <authorList>
            <person name="Stajich J.E."/>
            <person name="Amses K."/>
            <person name="Simmons R."/>
            <person name="Seto K."/>
            <person name="Myers J."/>
            <person name="Bonds A."/>
            <person name="Quandt C.A."/>
            <person name="Barry K."/>
            <person name="Liu P."/>
            <person name="Grigoriev I."/>
            <person name="Longcore J.E."/>
            <person name="James T.Y."/>
        </authorList>
    </citation>
    <scope>NUCLEOTIDE SEQUENCE</scope>
    <source>
        <strain evidence="3">JEL0513</strain>
    </source>
</reference>
<organism evidence="3 4">
    <name type="scientific">Physocladia obscura</name>
    <dbReference type="NCBI Taxonomy" id="109957"/>
    <lineage>
        <taxon>Eukaryota</taxon>
        <taxon>Fungi</taxon>
        <taxon>Fungi incertae sedis</taxon>
        <taxon>Chytridiomycota</taxon>
        <taxon>Chytridiomycota incertae sedis</taxon>
        <taxon>Chytridiomycetes</taxon>
        <taxon>Chytridiales</taxon>
        <taxon>Chytriomycetaceae</taxon>
        <taxon>Physocladia</taxon>
    </lineage>
</organism>
<evidence type="ECO:0000313" key="4">
    <source>
        <dbReference type="Proteomes" id="UP001211907"/>
    </source>
</evidence>
<dbReference type="InterPro" id="IPR002018">
    <property type="entry name" value="CarbesteraseB"/>
</dbReference>
<dbReference type="InterPro" id="IPR050309">
    <property type="entry name" value="Type-B_Carboxylest/Lipase"/>
</dbReference>
<dbReference type="PROSITE" id="PS00941">
    <property type="entry name" value="CARBOXYLESTERASE_B_2"/>
    <property type="match status" value="1"/>
</dbReference>
<dbReference type="Gene3D" id="3.40.50.1820">
    <property type="entry name" value="alpha/beta hydrolase"/>
    <property type="match status" value="1"/>
</dbReference>
<evidence type="ECO:0000256" key="1">
    <source>
        <dbReference type="SAM" id="SignalP"/>
    </source>
</evidence>
<dbReference type="EMBL" id="JADGJH010002102">
    <property type="protein sequence ID" value="KAJ3103507.1"/>
    <property type="molecule type" value="Genomic_DNA"/>
</dbReference>
<accession>A0AAD5XA15</accession>
<dbReference type="Proteomes" id="UP001211907">
    <property type="component" value="Unassembled WGS sequence"/>
</dbReference>